<evidence type="ECO:0000313" key="3">
    <source>
        <dbReference type="EMBL" id="PIO67900.1"/>
    </source>
</evidence>
<dbReference type="AlphaFoldDB" id="A0A2G9UEJ4"/>
<dbReference type="InterPro" id="IPR036603">
    <property type="entry name" value="RBP11-like"/>
</dbReference>
<evidence type="ECO:0000256" key="2">
    <source>
        <dbReference type="ARBA" id="ARBA00023163"/>
    </source>
</evidence>
<accession>A0A2G9UEJ4</accession>
<dbReference type="SUPFAM" id="SSF55257">
    <property type="entry name" value="RBP11-like subunits of RNA polymerase"/>
    <property type="match status" value="1"/>
</dbReference>
<evidence type="ECO:0000256" key="1">
    <source>
        <dbReference type="ARBA" id="ARBA00022478"/>
    </source>
</evidence>
<reference evidence="3 4" key="1">
    <citation type="submission" date="2015-09" db="EMBL/GenBank/DDBJ databases">
        <title>Draft genome of the parasitic nematode Teladorsagia circumcincta isolate WARC Sus (inbred).</title>
        <authorList>
            <person name="Mitreva M."/>
        </authorList>
    </citation>
    <scope>NUCLEOTIDE SEQUENCE [LARGE SCALE GENOMIC DNA]</scope>
    <source>
        <strain evidence="3 4">S</strain>
    </source>
</reference>
<name>A0A2G9UEJ4_TELCI</name>
<dbReference type="OrthoDB" id="3784at2759"/>
<dbReference type="Proteomes" id="UP000230423">
    <property type="component" value="Unassembled WGS sequence"/>
</dbReference>
<organism evidence="3 4">
    <name type="scientific">Teladorsagia circumcincta</name>
    <name type="common">Brown stomach worm</name>
    <name type="synonym">Ostertagia circumcincta</name>
    <dbReference type="NCBI Taxonomy" id="45464"/>
    <lineage>
        <taxon>Eukaryota</taxon>
        <taxon>Metazoa</taxon>
        <taxon>Ecdysozoa</taxon>
        <taxon>Nematoda</taxon>
        <taxon>Chromadorea</taxon>
        <taxon>Rhabditida</taxon>
        <taxon>Rhabditina</taxon>
        <taxon>Rhabditomorpha</taxon>
        <taxon>Strongyloidea</taxon>
        <taxon>Trichostrongylidae</taxon>
        <taxon>Teladorsagia</taxon>
    </lineage>
</organism>
<keyword evidence="2" id="KW-0804">Transcription</keyword>
<protein>
    <submittedName>
        <fullName evidence="3">Uncharacterized protein</fullName>
    </submittedName>
</protein>
<dbReference type="GO" id="GO:0005789">
    <property type="term" value="C:endoplasmic reticulum membrane"/>
    <property type="evidence" value="ECO:0007669"/>
    <property type="project" value="TreeGrafter"/>
</dbReference>
<dbReference type="EMBL" id="KZ347358">
    <property type="protein sequence ID" value="PIO67900.1"/>
    <property type="molecule type" value="Genomic_DNA"/>
</dbReference>
<dbReference type="Gene3D" id="3.30.1360.10">
    <property type="entry name" value="RNA polymerase, RBP11-like subunit"/>
    <property type="match status" value="1"/>
</dbReference>
<proteinExistence type="predicted"/>
<dbReference type="GO" id="GO:0000428">
    <property type="term" value="C:DNA-directed RNA polymerase complex"/>
    <property type="evidence" value="ECO:0007669"/>
    <property type="project" value="UniProtKB-KW"/>
</dbReference>
<sequence length="208" mass="24048">MHGFHWLVYLFSSRTVRDTQCGFKLFTRAAAARVFPVLHVERWAFDVELIYLCELWMIPIVEISVTWHEVEGSKIVPVISWLQMGRDLILIWFRYRFGIWTDTMGGKRAARTKSEPMDAENFHVNEIKMEEERVLNTYDDDLDYAQVQAGPFDVTSYCKRIEVQVVNDLDDGMSLDFDLINVEAPIANALRRVLLAEVLTLTASALVL</sequence>
<dbReference type="GO" id="GO:0006351">
    <property type="term" value="P:DNA-templated transcription"/>
    <property type="evidence" value="ECO:0007669"/>
    <property type="project" value="InterPro"/>
</dbReference>
<keyword evidence="4" id="KW-1185">Reference proteome</keyword>
<keyword evidence="1" id="KW-0240">DNA-directed RNA polymerase</keyword>
<gene>
    <name evidence="3" type="ORF">TELCIR_10333</name>
</gene>
<dbReference type="GO" id="GO:0006487">
    <property type="term" value="P:protein N-linked glycosylation"/>
    <property type="evidence" value="ECO:0007669"/>
    <property type="project" value="TreeGrafter"/>
</dbReference>
<dbReference type="PANTHER" id="PTHR10859:SF91">
    <property type="entry name" value="DOLICHYL-PHOSPHATE BETA-GLUCOSYLTRANSFERASE"/>
    <property type="match status" value="1"/>
</dbReference>
<evidence type="ECO:0000313" key="4">
    <source>
        <dbReference type="Proteomes" id="UP000230423"/>
    </source>
</evidence>
<dbReference type="GO" id="GO:0046983">
    <property type="term" value="F:protein dimerization activity"/>
    <property type="evidence" value="ECO:0007669"/>
    <property type="project" value="InterPro"/>
</dbReference>
<dbReference type="PANTHER" id="PTHR10859">
    <property type="entry name" value="GLYCOSYL TRANSFERASE"/>
    <property type="match status" value="1"/>
</dbReference>